<organism evidence="1 2">
    <name type="scientific">Vibrio ulleungensis</name>
    <dbReference type="NCBI Taxonomy" id="2807619"/>
    <lineage>
        <taxon>Bacteria</taxon>
        <taxon>Pseudomonadati</taxon>
        <taxon>Pseudomonadota</taxon>
        <taxon>Gammaproteobacteria</taxon>
        <taxon>Vibrionales</taxon>
        <taxon>Vibrionaceae</taxon>
        <taxon>Vibrio</taxon>
    </lineage>
</organism>
<reference evidence="1 2" key="1">
    <citation type="submission" date="2021-02" db="EMBL/GenBank/DDBJ databases">
        <authorList>
            <person name="Park J.-S."/>
        </authorList>
    </citation>
    <scope>NUCLEOTIDE SEQUENCE [LARGE SCALE GENOMIC DNA]</scope>
    <source>
        <strain evidence="1 2">188UL20-2</strain>
    </source>
</reference>
<dbReference type="EMBL" id="JAFEUM010000001">
    <property type="protein sequence ID" value="MBM7035408.1"/>
    <property type="molecule type" value="Genomic_DNA"/>
</dbReference>
<evidence type="ECO:0000313" key="2">
    <source>
        <dbReference type="Proteomes" id="UP000809621"/>
    </source>
</evidence>
<sequence length="142" mass="16290">MHSDTTLIELFSYETGNKQLSDVINVKLAVKATVPFQTWHGNKRALTTEDVISGQWVKTCTAGYITELSFNQDGRVDEFRLFDRFHTKGNWTLEHGILSVQIMKGENQYQFDVVGNSDVNIHSAIERKNGRLHSYLKLMQIK</sequence>
<dbReference type="RefSeq" id="WP_205157011.1">
    <property type="nucleotide sequence ID" value="NZ_JAFEUM010000001.1"/>
</dbReference>
<accession>A0ABS2HGX4</accession>
<comment type="caution">
    <text evidence="1">The sequence shown here is derived from an EMBL/GenBank/DDBJ whole genome shotgun (WGS) entry which is preliminary data.</text>
</comment>
<dbReference type="Proteomes" id="UP000809621">
    <property type="component" value="Unassembled WGS sequence"/>
</dbReference>
<name>A0ABS2HGX4_9VIBR</name>
<keyword evidence="2" id="KW-1185">Reference proteome</keyword>
<protein>
    <submittedName>
        <fullName evidence="1">Uncharacterized protein</fullName>
    </submittedName>
</protein>
<proteinExistence type="predicted"/>
<evidence type="ECO:0000313" key="1">
    <source>
        <dbReference type="EMBL" id="MBM7035408.1"/>
    </source>
</evidence>
<gene>
    <name evidence="1" type="ORF">JQC93_03230</name>
</gene>